<keyword evidence="2" id="KW-1133">Transmembrane helix</keyword>
<feature type="compositionally biased region" description="Polar residues" evidence="1">
    <location>
        <begin position="318"/>
        <end position="339"/>
    </location>
</feature>
<dbReference type="Proteomes" id="UP000800040">
    <property type="component" value="Unassembled WGS sequence"/>
</dbReference>
<feature type="transmembrane region" description="Helical" evidence="2">
    <location>
        <begin position="143"/>
        <end position="165"/>
    </location>
</feature>
<dbReference type="EMBL" id="ML975549">
    <property type="protein sequence ID" value="KAF1828425.1"/>
    <property type="molecule type" value="Genomic_DNA"/>
</dbReference>
<evidence type="ECO:0000313" key="4">
    <source>
        <dbReference type="Proteomes" id="UP000800040"/>
    </source>
</evidence>
<gene>
    <name evidence="3" type="ORF">BDW02DRAFT_239987</name>
</gene>
<evidence type="ECO:0000256" key="1">
    <source>
        <dbReference type="SAM" id="MobiDB-lite"/>
    </source>
</evidence>
<evidence type="ECO:0008006" key="5">
    <source>
        <dbReference type="Google" id="ProtNLM"/>
    </source>
</evidence>
<keyword evidence="2" id="KW-0472">Membrane</keyword>
<feature type="transmembrane region" description="Helical" evidence="2">
    <location>
        <begin position="256"/>
        <end position="276"/>
    </location>
</feature>
<proteinExistence type="predicted"/>
<reference evidence="3" key="1">
    <citation type="submission" date="2020-01" db="EMBL/GenBank/DDBJ databases">
        <authorList>
            <consortium name="DOE Joint Genome Institute"/>
            <person name="Haridas S."/>
            <person name="Albert R."/>
            <person name="Binder M."/>
            <person name="Bloem J."/>
            <person name="Labutti K."/>
            <person name="Salamov A."/>
            <person name="Andreopoulos B."/>
            <person name="Baker S.E."/>
            <person name="Barry K."/>
            <person name="Bills G."/>
            <person name="Bluhm B.H."/>
            <person name="Cannon C."/>
            <person name="Castanera R."/>
            <person name="Culley D.E."/>
            <person name="Daum C."/>
            <person name="Ezra D."/>
            <person name="Gonzalez J.B."/>
            <person name="Henrissat B."/>
            <person name="Kuo A."/>
            <person name="Liang C."/>
            <person name="Lipzen A."/>
            <person name="Lutzoni F."/>
            <person name="Magnuson J."/>
            <person name="Mondo S."/>
            <person name="Nolan M."/>
            <person name="Ohm R."/>
            <person name="Pangilinan J."/>
            <person name="Park H.-J."/>
            <person name="Ramirez L."/>
            <person name="Alfaro M."/>
            <person name="Sun H."/>
            <person name="Tritt A."/>
            <person name="Yoshinaga Y."/>
            <person name="Zwiers L.-H."/>
            <person name="Turgeon B.G."/>
            <person name="Goodwin S.B."/>
            <person name="Spatafora J.W."/>
            <person name="Crous P.W."/>
            <person name="Grigoriev I.V."/>
        </authorList>
    </citation>
    <scope>NUCLEOTIDE SEQUENCE</scope>
    <source>
        <strain evidence="3">P77</strain>
    </source>
</reference>
<keyword evidence="4" id="KW-1185">Reference proteome</keyword>
<feature type="region of interest" description="Disordered" evidence="1">
    <location>
        <begin position="292"/>
        <end position="388"/>
    </location>
</feature>
<organism evidence="3 4">
    <name type="scientific">Decorospora gaudefroyi</name>
    <dbReference type="NCBI Taxonomy" id="184978"/>
    <lineage>
        <taxon>Eukaryota</taxon>
        <taxon>Fungi</taxon>
        <taxon>Dikarya</taxon>
        <taxon>Ascomycota</taxon>
        <taxon>Pezizomycotina</taxon>
        <taxon>Dothideomycetes</taxon>
        <taxon>Pleosporomycetidae</taxon>
        <taxon>Pleosporales</taxon>
        <taxon>Pleosporineae</taxon>
        <taxon>Pleosporaceae</taxon>
        <taxon>Decorospora</taxon>
    </lineage>
</organism>
<protein>
    <recommendedName>
        <fullName evidence="5">DUF300-domain-containing protein</fullName>
    </recommendedName>
</protein>
<keyword evidence="2" id="KW-0812">Transmembrane</keyword>
<sequence length="388" mass="42110">MAPKKSRPGGGGGGGGGGGDGESCDFSSPEKAIVACHILFMMFMAAFGVTVYVLRKSGKRISDVSKSLLGLPFIGSVVCYSISTLIWIIFWIVLRCGGSADINWLVAPYLFQSLAYWLLLFVVVYQLNMVLLQQLGQGEVSKLLKFACLIAVGFIGVLTFIQIILESNAWARYDDRYGSDDRLETAFQFKAAWISLYFICVLAGGALALFTITTKNAAGGLVIHLALLFLWMILWVILEIVIAARKLDGAVLEDVGVLWMQRIAQALTYVFVLCIARHTAWSQSTEVNPMVQQGTAPGFIPSQQQGVPQQQYGMPQQASVPQQQYGIPQQAGVPQQQYGMPQEHSHNDPSKGQAYVQEQGLPTAHHEAAGTPIPPTSLPEAVGTPVKA</sequence>
<feature type="transmembrane region" description="Helical" evidence="2">
    <location>
        <begin position="114"/>
        <end position="131"/>
    </location>
</feature>
<evidence type="ECO:0000313" key="3">
    <source>
        <dbReference type="EMBL" id="KAF1828425.1"/>
    </source>
</evidence>
<dbReference type="AlphaFoldDB" id="A0A6A5JVL7"/>
<feature type="transmembrane region" description="Helical" evidence="2">
    <location>
        <begin position="32"/>
        <end position="55"/>
    </location>
</feature>
<feature type="region of interest" description="Disordered" evidence="1">
    <location>
        <begin position="1"/>
        <end position="23"/>
    </location>
</feature>
<accession>A0A6A5JVL7</accession>
<evidence type="ECO:0000256" key="2">
    <source>
        <dbReference type="SAM" id="Phobius"/>
    </source>
</evidence>
<name>A0A6A5JVL7_9PLEO</name>
<feature type="transmembrane region" description="Helical" evidence="2">
    <location>
        <begin position="67"/>
        <end position="94"/>
    </location>
</feature>
<feature type="transmembrane region" description="Helical" evidence="2">
    <location>
        <begin position="222"/>
        <end position="244"/>
    </location>
</feature>
<feature type="compositionally biased region" description="Low complexity" evidence="1">
    <location>
        <begin position="303"/>
        <end position="317"/>
    </location>
</feature>
<feature type="transmembrane region" description="Helical" evidence="2">
    <location>
        <begin position="191"/>
        <end position="210"/>
    </location>
</feature>
<feature type="compositionally biased region" description="Gly residues" evidence="1">
    <location>
        <begin position="8"/>
        <end position="21"/>
    </location>
</feature>
<dbReference type="OrthoDB" id="3783050at2759"/>